<sequence>MKGVVIVSELNSIVLFKEIDRAISSFNVQEIHEECWNKEYESINLSINKISIKSRLAKKTPKKTGYFLALWKKAQENINVPYQYEEFKDLLIVNILDEQYKGQFVFPKTVLAKHNVLCTNKAKGKMAFRVYPSWEKNLNTSATKTQKWQSPYFIDLTHTIDKGKVNYLYFGSKES</sequence>
<dbReference type="PIRSF" id="PIRSF032285">
    <property type="entry name" value="UCP032285"/>
    <property type="match status" value="1"/>
</dbReference>
<gene>
    <name evidence="1" type="ORF">BUZ01_08825</name>
</gene>
<evidence type="ECO:0000313" key="2">
    <source>
        <dbReference type="Proteomes" id="UP000283576"/>
    </source>
</evidence>
<name>A0A418HMT5_STAGA</name>
<evidence type="ECO:0000313" key="1">
    <source>
        <dbReference type="EMBL" id="RIL42284.1"/>
    </source>
</evidence>
<dbReference type="InterPro" id="IPR038231">
    <property type="entry name" value="MepB-like_sf"/>
</dbReference>
<reference evidence="1 2" key="1">
    <citation type="journal article" date="2016" name="Front. Microbiol.">
        <title>Comprehensive Phylogenetic Analysis of Bovine Non-aureus Staphylococci Species Based on Whole-Genome Sequencing.</title>
        <authorList>
            <person name="Naushad S."/>
            <person name="Barkema H.W."/>
            <person name="Luby C."/>
            <person name="Condas L.A."/>
            <person name="Nobrega D.B."/>
            <person name="Carson D.A."/>
            <person name="De Buck J."/>
        </authorList>
    </citation>
    <scope>NUCLEOTIDE SEQUENCE [LARGE SCALE GENOMIC DNA]</scope>
    <source>
        <strain evidence="1 2">SNUC 1388</strain>
    </source>
</reference>
<comment type="caution">
    <text evidence="1">The sequence shown here is derived from an EMBL/GenBank/DDBJ whole genome shotgun (WGS) entry which is preliminary data.</text>
</comment>
<protein>
    <submittedName>
        <fullName evidence="1">MepB protein</fullName>
    </submittedName>
</protein>
<dbReference type="InterPro" id="IPR011235">
    <property type="entry name" value="MepB-like"/>
</dbReference>
<proteinExistence type="predicted"/>
<organism evidence="1 2">
    <name type="scientific">Staphylococcus gallinarum</name>
    <dbReference type="NCBI Taxonomy" id="1293"/>
    <lineage>
        <taxon>Bacteria</taxon>
        <taxon>Bacillati</taxon>
        <taxon>Bacillota</taxon>
        <taxon>Bacilli</taxon>
        <taxon>Bacillales</taxon>
        <taxon>Staphylococcaceae</taxon>
        <taxon>Staphylococcus</taxon>
    </lineage>
</organism>
<dbReference type="AlphaFoldDB" id="A0A418HMT5"/>
<dbReference type="EMBL" id="QXRZ01000005">
    <property type="protein sequence ID" value="RIL42284.1"/>
    <property type="molecule type" value="Genomic_DNA"/>
</dbReference>
<dbReference type="Gene3D" id="3.40.1350.140">
    <property type="entry name" value="MepB-like"/>
    <property type="match status" value="1"/>
</dbReference>
<dbReference type="Proteomes" id="UP000283576">
    <property type="component" value="Unassembled WGS sequence"/>
</dbReference>
<accession>A0A418HMT5</accession>
<dbReference type="Pfam" id="PF08877">
    <property type="entry name" value="MepB-like"/>
    <property type="match status" value="1"/>
</dbReference>